<sequence length="77" mass="9407">MESLNIETKYTIETIPEELIQEYLKDAMENMHQMFDFTPTNTEYFRLRDIAKETILRMNINSLRRDEEYKKDPKLKT</sequence>
<accession>A0A0G0D4Y7</accession>
<name>A0A0G0D4Y7_9BACT</name>
<organism evidence="1 2">
    <name type="scientific">Candidatus Nomurabacteria bacterium GW2011_GWC2_35_8</name>
    <dbReference type="NCBI Taxonomy" id="1618752"/>
    <lineage>
        <taxon>Bacteria</taxon>
        <taxon>Candidatus Nomuraibacteriota</taxon>
    </lineage>
</organism>
<dbReference type="Proteomes" id="UP000034798">
    <property type="component" value="Unassembled WGS sequence"/>
</dbReference>
<reference evidence="1 2" key="1">
    <citation type="journal article" date="2015" name="Nature">
        <title>rRNA introns, odd ribosomes, and small enigmatic genomes across a large radiation of phyla.</title>
        <authorList>
            <person name="Brown C.T."/>
            <person name="Hug L.A."/>
            <person name="Thomas B.C."/>
            <person name="Sharon I."/>
            <person name="Castelle C.J."/>
            <person name="Singh A."/>
            <person name="Wilkins M.J."/>
            <person name="Williams K.H."/>
            <person name="Banfield J.F."/>
        </authorList>
    </citation>
    <scope>NUCLEOTIDE SEQUENCE [LARGE SCALE GENOMIC DNA]</scope>
</reference>
<protein>
    <submittedName>
        <fullName evidence="1">Uncharacterized protein</fullName>
    </submittedName>
</protein>
<dbReference type="AlphaFoldDB" id="A0A0G0D4Y7"/>
<proteinExistence type="predicted"/>
<evidence type="ECO:0000313" key="1">
    <source>
        <dbReference type="EMBL" id="KKP89274.1"/>
    </source>
</evidence>
<evidence type="ECO:0000313" key="2">
    <source>
        <dbReference type="Proteomes" id="UP000034798"/>
    </source>
</evidence>
<gene>
    <name evidence="1" type="ORF">UR91_C0005G0010</name>
</gene>
<comment type="caution">
    <text evidence="1">The sequence shown here is derived from an EMBL/GenBank/DDBJ whole genome shotgun (WGS) entry which is preliminary data.</text>
</comment>
<dbReference type="EMBL" id="LBQZ01000005">
    <property type="protein sequence ID" value="KKP89274.1"/>
    <property type="molecule type" value="Genomic_DNA"/>
</dbReference>